<dbReference type="InterPro" id="IPR036770">
    <property type="entry name" value="Ankyrin_rpt-contain_sf"/>
</dbReference>
<accession>A0A813WAS5</accession>
<sequence length="212" mass="24591">MDSFKKSIMRNKSRSDIKTNISSSYLPLSPGKYSDLYKNEIQLFIKDIEDLTKSDLEAWSKYKNQNFAIDLKLILKEYSIGQNEYSLLHLAAKNCRKNFCQFLIKECRIDKDIKCKNKTTPLHLLIRSNIFYKKDYDQNNPIFKTKFLAFKETFGYLLENGANVNHQDESESTCLHYAVAKSNYGAVLVLIDTPGININVKFFSIFFSISTN</sequence>
<reference evidence="1" key="1">
    <citation type="submission" date="2021-02" db="EMBL/GenBank/DDBJ databases">
        <authorList>
            <person name="Nowell W R."/>
        </authorList>
    </citation>
    <scope>NUCLEOTIDE SEQUENCE</scope>
    <source>
        <strain evidence="1">Ploen Becks lab</strain>
    </source>
</reference>
<dbReference type="AlphaFoldDB" id="A0A813WAS5"/>
<dbReference type="InterPro" id="IPR002110">
    <property type="entry name" value="Ankyrin_rpt"/>
</dbReference>
<dbReference type="Gene3D" id="1.25.40.20">
    <property type="entry name" value="Ankyrin repeat-containing domain"/>
    <property type="match status" value="1"/>
</dbReference>
<dbReference type="Proteomes" id="UP000663879">
    <property type="component" value="Unassembled WGS sequence"/>
</dbReference>
<dbReference type="Pfam" id="PF12796">
    <property type="entry name" value="Ank_2"/>
    <property type="match status" value="1"/>
</dbReference>
<protein>
    <submittedName>
        <fullName evidence="1">Uncharacterized protein</fullName>
    </submittedName>
</protein>
<evidence type="ECO:0000313" key="1">
    <source>
        <dbReference type="EMBL" id="CAF0854823.1"/>
    </source>
</evidence>
<dbReference type="EMBL" id="CAJNOC010001322">
    <property type="protein sequence ID" value="CAF0854823.1"/>
    <property type="molecule type" value="Genomic_DNA"/>
</dbReference>
<comment type="caution">
    <text evidence="1">The sequence shown here is derived from an EMBL/GenBank/DDBJ whole genome shotgun (WGS) entry which is preliminary data.</text>
</comment>
<dbReference type="Pfam" id="PF13637">
    <property type="entry name" value="Ank_4"/>
    <property type="match status" value="1"/>
</dbReference>
<dbReference type="OrthoDB" id="10254947at2759"/>
<name>A0A813WAS5_9BILA</name>
<evidence type="ECO:0000313" key="2">
    <source>
        <dbReference type="Proteomes" id="UP000663879"/>
    </source>
</evidence>
<dbReference type="PANTHER" id="PTHR24118:SF99">
    <property type="entry name" value="POTE ANKYRIN DOMAIN FAMILY MEMBER 3C-RELATED"/>
    <property type="match status" value="1"/>
</dbReference>
<organism evidence="1 2">
    <name type="scientific">Brachionus calyciflorus</name>
    <dbReference type="NCBI Taxonomy" id="104777"/>
    <lineage>
        <taxon>Eukaryota</taxon>
        <taxon>Metazoa</taxon>
        <taxon>Spiralia</taxon>
        <taxon>Gnathifera</taxon>
        <taxon>Rotifera</taxon>
        <taxon>Eurotatoria</taxon>
        <taxon>Monogononta</taxon>
        <taxon>Pseudotrocha</taxon>
        <taxon>Ploima</taxon>
        <taxon>Brachionidae</taxon>
        <taxon>Brachionus</taxon>
    </lineage>
</organism>
<proteinExistence type="predicted"/>
<dbReference type="SMART" id="SM00248">
    <property type="entry name" value="ANK"/>
    <property type="match status" value="3"/>
</dbReference>
<dbReference type="PANTHER" id="PTHR24118">
    <property type="entry name" value="POTE ANKYRIN DOMAIN"/>
    <property type="match status" value="1"/>
</dbReference>
<keyword evidence="2" id="KW-1185">Reference proteome</keyword>
<dbReference type="SUPFAM" id="SSF48403">
    <property type="entry name" value="Ankyrin repeat"/>
    <property type="match status" value="1"/>
</dbReference>
<gene>
    <name evidence="1" type="ORF">OXX778_LOCUS9142</name>
</gene>